<proteinExistence type="predicted"/>
<dbReference type="InterPro" id="IPR036047">
    <property type="entry name" value="F-box-like_dom_sf"/>
</dbReference>
<evidence type="ECO:0000259" key="1">
    <source>
        <dbReference type="SMART" id="SM00579"/>
    </source>
</evidence>
<dbReference type="PANTHER" id="PTHR31900">
    <property type="entry name" value="F-BOX/RNI SUPERFAMILY PROTEIN-RELATED"/>
    <property type="match status" value="1"/>
</dbReference>
<dbReference type="Gene3D" id="3.80.10.10">
    <property type="entry name" value="Ribonuclease Inhibitor"/>
    <property type="match status" value="1"/>
</dbReference>
<evidence type="ECO:0000313" key="2">
    <source>
        <dbReference type="EMBL" id="ESQ56156.1"/>
    </source>
</evidence>
<dbReference type="SUPFAM" id="SSF81383">
    <property type="entry name" value="F-box domain"/>
    <property type="match status" value="1"/>
</dbReference>
<sequence length="346" mass="40712">MDRISNLSDDLLLKIVSSLPTKDVVSTMILLKRWRFLWTMVSKLYFCDSFVLDHSTYIRFRNYVDRSMLLRRGPVLETLKFDVGPCCNTIDMSRWILTGIVQDVRELEIIHFEEEYFEEHRPRPIRLQKTLYTYEKLEVLKLSYSILLDVPVDVCFPSLKTLHLICVEYKTRDSPMCRLLSGCPVLEDLYLSFVDYYGDLCLSENMPKVVEANVKVEFVYKNPEKLLWSLPSVKRLYLCLSASMLQHHIGFYHLVHLELYPSLQEWWNLLTWMLESSPKLQVLKNCEKRRGGEEKKIVAYILKNARQLKIAGISVFKYVSKAKRSEKRNELVSLPRASSSYQLLLD</sequence>
<evidence type="ECO:0000313" key="3">
    <source>
        <dbReference type="Proteomes" id="UP000030689"/>
    </source>
</evidence>
<dbReference type="EMBL" id="KI517384">
    <property type="protein sequence ID" value="ESQ56156.1"/>
    <property type="molecule type" value="Genomic_DNA"/>
</dbReference>
<dbReference type="InterPro" id="IPR050232">
    <property type="entry name" value="FBL13/AtMIF1-like"/>
</dbReference>
<accession>V4P930</accession>
<dbReference type="SMART" id="SM00579">
    <property type="entry name" value="FBD"/>
    <property type="match status" value="1"/>
</dbReference>
<dbReference type="AlphaFoldDB" id="V4P930"/>
<dbReference type="Pfam" id="PF24758">
    <property type="entry name" value="LRR_At5g56370"/>
    <property type="match status" value="1"/>
</dbReference>
<gene>
    <name evidence="2" type="ORF">EUTSA_v10027344mg</name>
</gene>
<reference evidence="2 3" key="1">
    <citation type="journal article" date="2013" name="Front. Plant Sci.">
        <title>The Reference Genome of the Halophytic Plant Eutrema salsugineum.</title>
        <authorList>
            <person name="Yang R."/>
            <person name="Jarvis D.E."/>
            <person name="Chen H."/>
            <person name="Beilstein M.A."/>
            <person name="Grimwood J."/>
            <person name="Jenkins J."/>
            <person name="Shu S."/>
            <person name="Prochnik S."/>
            <person name="Xin M."/>
            <person name="Ma C."/>
            <person name="Schmutz J."/>
            <person name="Wing R.A."/>
            <person name="Mitchell-Olds T."/>
            <person name="Schumaker K.S."/>
            <person name="Wang X."/>
        </authorList>
    </citation>
    <scope>NUCLEOTIDE SEQUENCE [LARGE SCALE GENOMIC DNA]</scope>
</reference>
<name>V4P930_EUTSA</name>
<dbReference type="PANTHER" id="PTHR31900:SF34">
    <property type="entry name" value="EMB|CAB62440.1-RELATED"/>
    <property type="match status" value="1"/>
</dbReference>
<dbReference type="InterPro" id="IPR006566">
    <property type="entry name" value="FBD"/>
</dbReference>
<dbReference type="InterPro" id="IPR053781">
    <property type="entry name" value="F-box_AtFBL13-like"/>
</dbReference>
<dbReference type="InterPro" id="IPR055411">
    <property type="entry name" value="LRR_FXL15/At3g58940/PEG3-like"/>
</dbReference>
<dbReference type="SUPFAM" id="SSF52047">
    <property type="entry name" value="RNI-like"/>
    <property type="match status" value="1"/>
</dbReference>
<dbReference type="STRING" id="72664.V4P930"/>
<dbReference type="OMA" id="FVCNELP"/>
<dbReference type="InterPro" id="IPR032675">
    <property type="entry name" value="LRR_dom_sf"/>
</dbReference>
<dbReference type="KEGG" id="eus:EUTSA_v10027344mg"/>
<dbReference type="Proteomes" id="UP000030689">
    <property type="component" value="Unassembled WGS sequence"/>
</dbReference>
<dbReference type="Pfam" id="PF00646">
    <property type="entry name" value="F-box"/>
    <property type="match status" value="1"/>
</dbReference>
<dbReference type="Gramene" id="ESQ56156">
    <property type="protein sequence ID" value="ESQ56156"/>
    <property type="gene ID" value="EUTSA_v10027344mg"/>
</dbReference>
<feature type="domain" description="FBD" evidence="1">
    <location>
        <begin position="272"/>
        <end position="346"/>
    </location>
</feature>
<protein>
    <recommendedName>
        <fullName evidence="1">FBD domain-containing protein</fullName>
    </recommendedName>
</protein>
<dbReference type="InterPro" id="IPR001810">
    <property type="entry name" value="F-box_dom"/>
</dbReference>
<organism evidence="2 3">
    <name type="scientific">Eutrema salsugineum</name>
    <name type="common">Saltwater cress</name>
    <name type="synonym">Sisymbrium salsugineum</name>
    <dbReference type="NCBI Taxonomy" id="72664"/>
    <lineage>
        <taxon>Eukaryota</taxon>
        <taxon>Viridiplantae</taxon>
        <taxon>Streptophyta</taxon>
        <taxon>Embryophyta</taxon>
        <taxon>Tracheophyta</taxon>
        <taxon>Spermatophyta</taxon>
        <taxon>Magnoliopsida</taxon>
        <taxon>eudicotyledons</taxon>
        <taxon>Gunneridae</taxon>
        <taxon>Pentapetalae</taxon>
        <taxon>rosids</taxon>
        <taxon>malvids</taxon>
        <taxon>Brassicales</taxon>
        <taxon>Brassicaceae</taxon>
        <taxon>Eutremeae</taxon>
        <taxon>Eutrema</taxon>
    </lineage>
</organism>
<keyword evidence="3" id="KW-1185">Reference proteome</keyword>
<dbReference type="CDD" id="cd22160">
    <property type="entry name" value="F-box_AtFBL13-like"/>
    <property type="match status" value="1"/>
</dbReference>